<keyword evidence="3" id="KW-1185">Reference proteome</keyword>
<dbReference type="EMBL" id="SMUV01000073">
    <property type="protein sequence ID" value="TDK42432.1"/>
    <property type="molecule type" value="Genomic_DNA"/>
</dbReference>
<feature type="transmembrane region" description="Helical" evidence="1">
    <location>
        <begin position="49"/>
        <end position="69"/>
    </location>
</feature>
<protein>
    <submittedName>
        <fullName evidence="2">Divalent cation transporter</fullName>
    </submittedName>
</protein>
<dbReference type="OrthoDB" id="5766358at2"/>
<name>A0A4R5UTG4_9RHOB</name>
<feature type="transmembrane region" description="Helical" evidence="1">
    <location>
        <begin position="141"/>
        <end position="162"/>
    </location>
</feature>
<keyword evidence="1" id="KW-0812">Transmembrane</keyword>
<gene>
    <name evidence="2" type="ORF">E1832_19270</name>
</gene>
<keyword evidence="1" id="KW-1133">Transmembrane helix</keyword>
<feature type="transmembrane region" description="Helical" evidence="1">
    <location>
        <begin position="198"/>
        <end position="219"/>
    </location>
</feature>
<evidence type="ECO:0000256" key="1">
    <source>
        <dbReference type="SAM" id="Phobius"/>
    </source>
</evidence>
<dbReference type="AlphaFoldDB" id="A0A4R5UTG4"/>
<reference evidence="2 3" key="1">
    <citation type="submission" date="2019-03" db="EMBL/GenBank/DDBJ databases">
        <title>Ruegeria lutea sp. nov., a novel strain, isolated from marine sediment, the Masan Bay, South Korea.</title>
        <authorList>
            <person name="Kim J."/>
            <person name="Kim D.-Y."/>
            <person name="Lee S.-S."/>
        </authorList>
    </citation>
    <scope>NUCLEOTIDE SEQUENCE [LARGE SCALE GENOMIC DNA]</scope>
    <source>
        <strain evidence="2 3">318-1</strain>
    </source>
</reference>
<comment type="caution">
    <text evidence="2">The sequence shown here is derived from an EMBL/GenBank/DDBJ whole genome shotgun (WGS) entry which is preliminary data.</text>
</comment>
<evidence type="ECO:0000313" key="3">
    <source>
        <dbReference type="Proteomes" id="UP000295301"/>
    </source>
</evidence>
<feature type="transmembrane region" description="Helical" evidence="1">
    <location>
        <begin position="109"/>
        <end position="129"/>
    </location>
</feature>
<sequence length="220" mass="22659">MPLGGALAWIAYRHETAFTEPVMHALIAFGGGALLSAVALVLVPDGAAMLPPWLALGLLFLGGIVFYLLDLRLERGGGNGGALLVAMLLDFLPEALALGALLVTEAATARLLALMIFLQNLPEGFSAFGEIWRHGVAARPLLLAFALLAGLGPLCALLGMWFLVEMDAVLGAIMIFSAGGILYLLFQDVAPAARTRDSSAPALGAVLGFGLGLAGALVIA</sequence>
<dbReference type="Proteomes" id="UP000295301">
    <property type="component" value="Unassembled WGS sequence"/>
</dbReference>
<accession>A0A4R5UTG4</accession>
<evidence type="ECO:0000313" key="2">
    <source>
        <dbReference type="EMBL" id="TDK42432.1"/>
    </source>
</evidence>
<organism evidence="2 3">
    <name type="scientific">Antarcticimicrobium luteum</name>
    <dbReference type="NCBI Taxonomy" id="2547397"/>
    <lineage>
        <taxon>Bacteria</taxon>
        <taxon>Pseudomonadati</taxon>
        <taxon>Pseudomonadota</taxon>
        <taxon>Alphaproteobacteria</taxon>
        <taxon>Rhodobacterales</taxon>
        <taxon>Paracoccaceae</taxon>
        <taxon>Antarcticimicrobium</taxon>
    </lineage>
</organism>
<keyword evidence="1" id="KW-0472">Membrane</keyword>
<feature type="transmembrane region" description="Helical" evidence="1">
    <location>
        <begin position="22"/>
        <end position="43"/>
    </location>
</feature>
<feature type="transmembrane region" description="Helical" evidence="1">
    <location>
        <begin position="81"/>
        <end position="103"/>
    </location>
</feature>
<proteinExistence type="predicted"/>
<feature type="transmembrane region" description="Helical" evidence="1">
    <location>
        <begin position="168"/>
        <end position="186"/>
    </location>
</feature>